<feature type="region of interest" description="Disordered" evidence="8">
    <location>
        <begin position="1"/>
        <end position="26"/>
    </location>
</feature>
<evidence type="ECO:0000256" key="3">
    <source>
        <dbReference type="ARBA" id="ARBA00022692"/>
    </source>
</evidence>
<feature type="transmembrane region" description="Helical" evidence="9">
    <location>
        <begin position="909"/>
        <end position="928"/>
    </location>
</feature>
<feature type="domain" description="TRPM SLOG" evidence="11">
    <location>
        <begin position="177"/>
        <end position="445"/>
    </location>
</feature>
<reference evidence="13 14" key="1">
    <citation type="submission" date="2015-12" db="EMBL/GenBank/DDBJ databases">
        <title>Draft genome of the nematode, Onchocerca flexuosa.</title>
        <authorList>
            <person name="Mitreva M."/>
        </authorList>
    </citation>
    <scope>NUCLEOTIDE SEQUENCE [LARGE SCALE GENOMIC DNA]</scope>
    <source>
        <strain evidence="13">Red Deer</strain>
    </source>
</reference>
<feature type="transmembrane region" description="Helical" evidence="9">
    <location>
        <begin position="1003"/>
        <end position="1020"/>
    </location>
</feature>
<keyword evidence="3 9" id="KW-0812">Transmembrane</keyword>
<dbReference type="Proteomes" id="UP000242913">
    <property type="component" value="Unassembled WGS sequence"/>
</dbReference>
<evidence type="ECO:0000256" key="8">
    <source>
        <dbReference type="SAM" id="MobiDB-lite"/>
    </source>
</evidence>
<keyword evidence="2" id="KW-0813">Transport</keyword>
<evidence type="ECO:0000256" key="7">
    <source>
        <dbReference type="ARBA" id="ARBA00023303"/>
    </source>
</evidence>
<dbReference type="GO" id="GO:0030001">
    <property type="term" value="P:metal ion transport"/>
    <property type="evidence" value="ECO:0007669"/>
    <property type="project" value="TreeGrafter"/>
</dbReference>
<keyword evidence="6 9" id="KW-0472">Membrane</keyword>
<evidence type="ECO:0000256" key="4">
    <source>
        <dbReference type="ARBA" id="ARBA00022989"/>
    </source>
</evidence>
<dbReference type="EMBL" id="KZ269977">
    <property type="protein sequence ID" value="OZC12680.1"/>
    <property type="molecule type" value="Genomic_DNA"/>
</dbReference>
<evidence type="ECO:0000313" key="14">
    <source>
        <dbReference type="Proteomes" id="UP000242913"/>
    </source>
</evidence>
<proteinExistence type="predicted"/>
<keyword evidence="4 9" id="KW-1133">Transmembrane helix</keyword>
<keyword evidence="5" id="KW-0406">Ion transport</keyword>
<evidence type="ECO:0000256" key="1">
    <source>
        <dbReference type="ARBA" id="ARBA00004141"/>
    </source>
</evidence>
<dbReference type="InterPro" id="IPR005821">
    <property type="entry name" value="Ion_trans_dom"/>
</dbReference>
<evidence type="ECO:0000259" key="12">
    <source>
        <dbReference type="Pfam" id="PF25508"/>
    </source>
</evidence>
<dbReference type="PANTHER" id="PTHR13800">
    <property type="entry name" value="TRANSIENT RECEPTOR POTENTIAL CATION CHANNEL, SUBFAMILY M, MEMBER 6"/>
    <property type="match status" value="1"/>
</dbReference>
<dbReference type="InterPro" id="IPR041491">
    <property type="entry name" value="TRPM_SLOG"/>
</dbReference>
<keyword evidence="7" id="KW-0407">Ion channel</keyword>
<dbReference type="PANTHER" id="PTHR13800:SF1">
    <property type="entry name" value="TRANSIENT RECEPTOR POTENTIAL CATION CHANNEL TRPM"/>
    <property type="match status" value="1"/>
</dbReference>
<protein>
    <recommendedName>
        <fullName evidence="15">TRPM SLOG domain-containing protein</fullName>
    </recommendedName>
</protein>
<dbReference type="InterPro" id="IPR050927">
    <property type="entry name" value="TRPM"/>
</dbReference>
<evidence type="ECO:0000256" key="2">
    <source>
        <dbReference type="ARBA" id="ARBA00022448"/>
    </source>
</evidence>
<evidence type="ECO:0000259" key="11">
    <source>
        <dbReference type="Pfam" id="PF18139"/>
    </source>
</evidence>
<dbReference type="OrthoDB" id="301415at2759"/>
<evidence type="ECO:0000256" key="6">
    <source>
        <dbReference type="ARBA" id="ARBA00023136"/>
    </source>
</evidence>
<gene>
    <name evidence="13" type="ORF">X798_00312</name>
</gene>
<evidence type="ECO:0000259" key="10">
    <source>
        <dbReference type="Pfam" id="PF00520"/>
    </source>
</evidence>
<evidence type="ECO:0008006" key="15">
    <source>
        <dbReference type="Google" id="ProtNLM"/>
    </source>
</evidence>
<feature type="transmembrane region" description="Helical" evidence="9">
    <location>
        <begin position="940"/>
        <end position="959"/>
    </location>
</feature>
<feature type="transmembrane region" description="Helical" evidence="9">
    <location>
        <begin position="979"/>
        <end position="996"/>
    </location>
</feature>
<sequence length="1500" mass="172070">MQDFASVSNADFIPDGSNDGFDSDERQRTSSVNSFCCTAPRNSISGQQFYSLTNVPNNYYAMENIKQKRSSKLFDRPELFVHVLTEKLKGPWIEQVFLKRECIKYIPTFGTNKCGCGLFLNAHSPAVISQFKATLIEDGIVPSSQSLRWSVAEHTRTAHTDAFGTLEFSGGAHAHKAHYVRLGYDSDPSDIMYLMEKIWGLEPPRLVITVHGGITNFEVQEKLGQVFREGLLKAAQTTGAWIITAGIDAGVVRHVATALDEAGISARMRSKVVTIGIAPWGLLKRHEKLIGKDIVVSYDPHSFSSKSKYATLNDRHSYFLLVDNGTSGRYGADIILRKRFEEFIARKQTIGLGTRHVPVICAVLEGGTCTIRAVLQYLTNQPPVPVIVCDGSGRASDLIAFAHRHVLENDNLPMEIREQLLNLIASVFRYSSTPVEQILDEILCCAKHRDLLTVFRLNENRKQDVDHAILSAILKGQNLSAADQLALTLVWNRVDIARSDIFVANQNWNPHLLYDAMMEALALDRVDFVKLLLENGVSMKKFLTISRLEQLYNMEQDSILPLINDSMSIADSRITLPKIGVVIERLMGNAYKCSYTSRKFKNKYEKSKKKALEAKSNTRKRLRKEIKEGDDFQFPFNDLMLWAVLSRRQEMARCMWTYGEEGMAKALAAIRLYKSMSKEAADEYIEVEVSNELREFAEEFKRESLSLLNHCYLQDDAGTLRLLTAELPNWGHHTCLSLAVIANNRRFLAHPCYSNLKVILALAFPPSILLLDVKARISNRRMDFLTQHSFVFEGNESNNEKEDDDRSQNSASSSFYVSEHLKIRRKTKYKTTAFSQRMTNFFETANLIDETLRVRSGIREPRKSVGANLQEVEEISYLILDKLQDYEMTQETSWTTKFSIFYSAPITTFWIWLASYFIFLGVYTYVILIEFPVKPTEVEWFLFAYVVALVMEHFRKLLVQEASTICEKIRVYFDRCWNYLTWLAIITFFIGFAFRCNQPTRHSYGRVILSCNIVFWYIKLLDFMGVHPRLGPYIQMTGKMIVNMMYILALLLVTLMSFGISRQAITNPHEKWQWVLIRNIFYKPYFMLYGEVYAGEIDICGDEGINCVPGGWIPPILMTIFLLVANILLINMLIAIFNNIFNETNAIAQQVWLFQRYEQVMEYENTPFFPPPFTPISHLLILFKYFWKLHRRSEGRRHEISKWTEFFDFSMKLSLNDDELRLLHDFEEDCMDDLSRKKSLSQALQVDYHLKPSVERCDSLQVRLNDMVNKDCSMKSFLREIESKLYIIEKNQQAMLKLLESSVDNEGNSKNLVNTEVVRRNDSIIMERELFTGKRESGNYGIYANISKSDEEEKRKLHCMDELTKTCNVYQIAKRKSFILRDEVYTSITDAIKMPKIMYSPNNSLRTAASPSIFATQLNDATVRNFEQVECENNSSSLEFQEVSSSTIGRGTQERSIQPSACCITDLADICGSRELLSEAANSEMNETVTRTSSRVEPDD</sequence>
<feature type="domain" description="TRPM-like" evidence="12">
    <location>
        <begin position="500"/>
        <end position="750"/>
    </location>
</feature>
<name>A0A238C6H3_9BILA</name>
<feature type="compositionally biased region" description="Polar residues" evidence="8">
    <location>
        <begin position="1481"/>
        <end position="1493"/>
    </location>
</feature>
<dbReference type="InterPro" id="IPR057366">
    <property type="entry name" value="TRPM-like"/>
</dbReference>
<organism evidence="13 14">
    <name type="scientific">Onchocerca flexuosa</name>
    <dbReference type="NCBI Taxonomy" id="387005"/>
    <lineage>
        <taxon>Eukaryota</taxon>
        <taxon>Metazoa</taxon>
        <taxon>Ecdysozoa</taxon>
        <taxon>Nematoda</taxon>
        <taxon>Chromadorea</taxon>
        <taxon>Rhabditida</taxon>
        <taxon>Spirurina</taxon>
        <taxon>Spiruromorpha</taxon>
        <taxon>Filarioidea</taxon>
        <taxon>Onchocercidae</taxon>
        <taxon>Onchocerca</taxon>
    </lineage>
</organism>
<feature type="region of interest" description="Disordered" evidence="8">
    <location>
        <begin position="1481"/>
        <end position="1500"/>
    </location>
</feature>
<dbReference type="GO" id="GO:0005886">
    <property type="term" value="C:plasma membrane"/>
    <property type="evidence" value="ECO:0007669"/>
    <property type="project" value="TreeGrafter"/>
</dbReference>
<accession>A0A238C6H3</accession>
<feature type="transmembrane region" description="Helical" evidence="9">
    <location>
        <begin position="1040"/>
        <end position="1061"/>
    </location>
</feature>
<keyword evidence="14" id="KW-1185">Reference proteome</keyword>
<evidence type="ECO:0000313" key="13">
    <source>
        <dbReference type="EMBL" id="OZC12680.1"/>
    </source>
</evidence>
<dbReference type="Pfam" id="PF00520">
    <property type="entry name" value="Ion_trans"/>
    <property type="match status" value="1"/>
</dbReference>
<dbReference type="GO" id="GO:0005261">
    <property type="term" value="F:monoatomic cation channel activity"/>
    <property type="evidence" value="ECO:0007669"/>
    <property type="project" value="TreeGrafter"/>
</dbReference>
<evidence type="ECO:0000256" key="9">
    <source>
        <dbReference type="SAM" id="Phobius"/>
    </source>
</evidence>
<comment type="subcellular location">
    <subcellularLocation>
        <location evidence="1">Membrane</location>
        <topology evidence="1">Multi-pass membrane protein</topology>
    </subcellularLocation>
</comment>
<dbReference type="Pfam" id="PF18139">
    <property type="entry name" value="LSDAT_euk"/>
    <property type="match status" value="1"/>
</dbReference>
<dbReference type="Pfam" id="PF25508">
    <property type="entry name" value="TRPM2"/>
    <property type="match status" value="1"/>
</dbReference>
<evidence type="ECO:0000256" key="5">
    <source>
        <dbReference type="ARBA" id="ARBA00023065"/>
    </source>
</evidence>
<feature type="transmembrane region" description="Helical" evidence="9">
    <location>
        <begin position="1116"/>
        <end position="1137"/>
    </location>
</feature>
<feature type="domain" description="Ion transport" evidence="10">
    <location>
        <begin position="912"/>
        <end position="1146"/>
    </location>
</feature>